<feature type="domain" description="Major facilitator superfamily (MFS) profile" evidence="10">
    <location>
        <begin position="15"/>
        <end position="439"/>
    </location>
</feature>
<feature type="transmembrane region" description="Helical" evidence="9">
    <location>
        <begin position="64"/>
        <end position="81"/>
    </location>
</feature>
<feature type="transmembrane region" description="Helical" evidence="9">
    <location>
        <begin position="141"/>
        <end position="162"/>
    </location>
</feature>
<feature type="transmembrane region" description="Helical" evidence="9">
    <location>
        <begin position="174"/>
        <end position="197"/>
    </location>
</feature>
<evidence type="ECO:0000256" key="6">
    <source>
        <dbReference type="ARBA" id="ARBA00023136"/>
    </source>
</evidence>
<name>A0AAD4I1Q7_9PEZI</name>
<dbReference type="Proteomes" id="UP001197093">
    <property type="component" value="Unassembled WGS sequence"/>
</dbReference>
<evidence type="ECO:0000256" key="3">
    <source>
        <dbReference type="ARBA" id="ARBA00022448"/>
    </source>
</evidence>
<dbReference type="NCBIfam" id="TIGR00879">
    <property type="entry name" value="SP"/>
    <property type="match status" value="1"/>
</dbReference>
<evidence type="ECO:0000256" key="1">
    <source>
        <dbReference type="ARBA" id="ARBA00004141"/>
    </source>
</evidence>
<dbReference type="InterPro" id="IPR050360">
    <property type="entry name" value="MFS_Sugar_Transporters"/>
</dbReference>
<feature type="compositionally biased region" description="Polar residues" evidence="8">
    <location>
        <begin position="488"/>
        <end position="498"/>
    </location>
</feature>
<keyword evidence="4 9" id="KW-0812">Transmembrane</keyword>
<feature type="transmembrane region" description="Helical" evidence="9">
    <location>
        <begin position="386"/>
        <end position="410"/>
    </location>
</feature>
<dbReference type="Gene3D" id="1.20.1250.20">
    <property type="entry name" value="MFS general substrate transporter like domains"/>
    <property type="match status" value="1"/>
</dbReference>
<comment type="subcellular location">
    <subcellularLocation>
        <location evidence="1">Membrane</location>
        <topology evidence="1">Multi-pass membrane protein</topology>
    </subcellularLocation>
</comment>
<evidence type="ECO:0000256" key="4">
    <source>
        <dbReference type="ARBA" id="ARBA00022692"/>
    </source>
</evidence>
<evidence type="ECO:0000256" key="7">
    <source>
        <dbReference type="RuleBase" id="RU003346"/>
    </source>
</evidence>
<evidence type="ECO:0000259" key="10">
    <source>
        <dbReference type="PROSITE" id="PS50850"/>
    </source>
</evidence>
<evidence type="ECO:0000313" key="12">
    <source>
        <dbReference type="Proteomes" id="UP001197093"/>
    </source>
</evidence>
<sequence>MLTANHWTGHHGHSRCRFLLCPNLNQGYDQGHVVWTGKAFTAQFPEIDTTTGAGGSASLQGTVVAIYEIGCFFGALIALLIGEKIGRRKTIMLGCAILSIGGALQASAYGIPHLIVGRIVAGLGNGLNTSTIRQFLSAPSVSPSLSIELAINIFGVMTAYWVDYGMSFVDHSSVQFRFPLALQCLFAVCTLVGIMFLPESPRCSSPTATSTKLATSCDEVSVIQHAIERKRLAAEGGSFKALLKNGPQKFFYRTMLGIGGQFMQQISGINLITYYAPVIFEQSVGMSRDLSLLLAGFNGVAYFFSSLVPIWVIDRLGRRKLMLFAVTGQCACMAILAGTVSDGGRAAGIVAIIMLFLFNFFFAVGLLAIPWLLPAEYAPLAIRSKAAALATASNWIFTFLVVEITPVSIANIQWRTYVYFSVFNFLFIPLVYFFYPETRNLSLEQIDKLFTGDKVMLHWTPSMGSVGDPVSSSGLRRRHSSTADKVSDTSVQVENSTV</sequence>
<comment type="caution">
    <text evidence="11">The sequence shown here is derived from an EMBL/GenBank/DDBJ whole genome shotgun (WGS) entry which is preliminary data.</text>
</comment>
<keyword evidence="12" id="KW-1185">Reference proteome</keyword>
<feature type="region of interest" description="Disordered" evidence="8">
    <location>
        <begin position="466"/>
        <end position="498"/>
    </location>
</feature>
<dbReference type="InterPro" id="IPR005828">
    <property type="entry name" value="MFS_sugar_transport-like"/>
</dbReference>
<feature type="transmembrane region" description="Helical" evidence="9">
    <location>
        <begin position="290"/>
        <end position="312"/>
    </location>
</feature>
<dbReference type="Pfam" id="PF00083">
    <property type="entry name" value="Sugar_tr"/>
    <property type="match status" value="1"/>
</dbReference>
<comment type="similarity">
    <text evidence="2 7">Belongs to the major facilitator superfamily. Sugar transporter (TC 2.A.1.1) family.</text>
</comment>
<keyword evidence="3 7" id="KW-0813">Transport</keyword>
<evidence type="ECO:0000256" key="9">
    <source>
        <dbReference type="SAM" id="Phobius"/>
    </source>
</evidence>
<evidence type="ECO:0000313" key="11">
    <source>
        <dbReference type="EMBL" id="KAG7289263.1"/>
    </source>
</evidence>
<feature type="transmembrane region" description="Helical" evidence="9">
    <location>
        <begin position="346"/>
        <end position="374"/>
    </location>
</feature>
<dbReference type="GO" id="GO:0005351">
    <property type="term" value="F:carbohydrate:proton symporter activity"/>
    <property type="evidence" value="ECO:0007669"/>
    <property type="project" value="TreeGrafter"/>
</dbReference>
<evidence type="ECO:0000256" key="5">
    <source>
        <dbReference type="ARBA" id="ARBA00022989"/>
    </source>
</evidence>
<accession>A0AAD4I1Q7</accession>
<keyword evidence="6 9" id="KW-0472">Membrane</keyword>
<feature type="transmembrane region" description="Helical" evidence="9">
    <location>
        <begin position="93"/>
        <end position="121"/>
    </location>
</feature>
<proteinExistence type="inferred from homology"/>
<protein>
    <recommendedName>
        <fullName evidence="10">Major facilitator superfamily (MFS) profile domain-containing protein</fullName>
    </recommendedName>
</protein>
<dbReference type="PRINTS" id="PR00171">
    <property type="entry name" value="SUGRTRNSPORT"/>
</dbReference>
<dbReference type="PROSITE" id="PS50850">
    <property type="entry name" value="MFS"/>
    <property type="match status" value="1"/>
</dbReference>
<dbReference type="PANTHER" id="PTHR48022:SF28">
    <property type="entry name" value="MAJOR FACILITATOR SUPERFAMILY (MFS) PROFILE DOMAIN-CONTAINING PROTEIN-RELATED"/>
    <property type="match status" value="1"/>
</dbReference>
<evidence type="ECO:0000256" key="8">
    <source>
        <dbReference type="SAM" id="MobiDB-lite"/>
    </source>
</evidence>
<dbReference type="GO" id="GO:0016020">
    <property type="term" value="C:membrane"/>
    <property type="evidence" value="ECO:0007669"/>
    <property type="project" value="UniProtKB-SubCell"/>
</dbReference>
<dbReference type="InterPro" id="IPR020846">
    <property type="entry name" value="MFS_dom"/>
</dbReference>
<dbReference type="AlphaFoldDB" id="A0AAD4I1Q7"/>
<dbReference type="InterPro" id="IPR036259">
    <property type="entry name" value="MFS_trans_sf"/>
</dbReference>
<reference evidence="11" key="1">
    <citation type="submission" date="2023-02" db="EMBL/GenBank/DDBJ databases">
        <authorList>
            <person name="Palmer J.M."/>
        </authorList>
    </citation>
    <scope>NUCLEOTIDE SEQUENCE</scope>
    <source>
        <strain evidence="11">FW57</strain>
    </source>
</reference>
<feature type="transmembrane region" description="Helical" evidence="9">
    <location>
        <begin position="321"/>
        <end position="340"/>
    </location>
</feature>
<dbReference type="InterPro" id="IPR003663">
    <property type="entry name" value="Sugar/inositol_transpt"/>
</dbReference>
<organism evidence="11 12">
    <name type="scientific">Staphylotrichum longicolle</name>
    <dbReference type="NCBI Taxonomy" id="669026"/>
    <lineage>
        <taxon>Eukaryota</taxon>
        <taxon>Fungi</taxon>
        <taxon>Dikarya</taxon>
        <taxon>Ascomycota</taxon>
        <taxon>Pezizomycotina</taxon>
        <taxon>Sordariomycetes</taxon>
        <taxon>Sordariomycetidae</taxon>
        <taxon>Sordariales</taxon>
        <taxon>Chaetomiaceae</taxon>
        <taxon>Staphylotrichum</taxon>
    </lineage>
</organism>
<keyword evidence="5 9" id="KW-1133">Transmembrane helix</keyword>
<dbReference type="PANTHER" id="PTHR48022">
    <property type="entry name" value="PLASTIDIC GLUCOSE TRANSPORTER 4"/>
    <property type="match status" value="1"/>
</dbReference>
<feature type="transmembrane region" description="Helical" evidence="9">
    <location>
        <begin position="416"/>
        <end position="435"/>
    </location>
</feature>
<dbReference type="SUPFAM" id="SSF103473">
    <property type="entry name" value="MFS general substrate transporter"/>
    <property type="match status" value="1"/>
</dbReference>
<evidence type="ECO:0000256" key="2">
    <source>
        <dbReference type="ARBA" id="ARBA00010992"/>
    </source>
</evidence>
<dbReference type="EMBL" id="JAHCVI010000002">
    <property type="protein sequence ID" value="KAG7289263.1"/>
    <property type="molecule type" value="Genomic_DNA"/>
</dbReference>
<gene>
    <name evidence="11" type="ORF">NEMBOFW57_005628</name>
</gene>